<accession>A0A3M7RNR8</accession>
<evidence type="ECO:0000313" key="1">
    <source>
        <dbReference type="EMBL" id="RNA24948.1"/>
    </source>
</evidence>
<dbReference type="EMBL" id="REGN01003009">
    <property type="protein sequence ID" value="RNA24948.1"/>
    <property type="molecule type" value="Genomic_DNA"/>
</dbReference>
<dbReference type="AlphaFoldDB" id="A0A3M7RNR8"/>
<protein>
    <submittedName>
        <fullName evidence="1">Uncharacterized protein</fullName>
    </submittedName>
</protein>
<proteinExistence type="predicted"/>
<comment type="caution">
    <text evidence="1">The sequence shown here is derived from an EMBL/GenBank/DDBJ whole genome shotgun (WGS) entry which is preliminary data.</text>
</comment>
<name>A0A3M7RNR8_BRAPC</name>
<reference evidence="1 2" key="1">
    <citation type="journal article" date="2018" name="Sci. Rep.">
        <title>Genomic signatures of local adaptation to the degree of environmental predictability in rotifers.</title>
        <authorList>
            <person name="Franch-Gras L."/>
            <person name="Hahn C."/>
            <person name="Garcia-Roger E.M."/>
            <person name="Carmona M.J."/>
            <person name="Serra M."/>
            <person name="Gomez A."/>
        </authorList>
    </citation>
    <scope>NUCLEOTIDE SEQUENCE [LARGE SCALE GENOMIC DNA]</scope>
    <source>
        <strain evidence="1">HYR1</strain>
    </source>
</reference>
<dbReference type="Proteomes" id="UP000276133">
    <property type="component" value="Unassembled WGS sequence"/>
</dbReference>
<sequence length="109" mass="12698">MVNQNQKKFFPNKTTFSLCGYYMSVSAYKHPLLEKPNGAILFDLEKPFDKTSQNDIIESVKMGKLQKISLSNLESLKERIFLMKPCSQKTYVFGRPRPAANRIIDYWNK</sequence>
<gene>
    <name evidence="1" type="ORF">BpHYR1_004966</name>
</gene>
<evidence type="ECO:0000313" key="2">
    <source>
        <dbReference type="Proteomes" id="UP000276133"/>
    </source>
</evidence>
<organism evidence="1 2">
    <name type="scientific">Brachionus plicatilis</name>
    <name type="common">Marine rotifer</name>
    <name type="synonym">Brachionus muelleri</name>
    <dbReference type="NCBI Taxonomy" id="10195"/>
    <lineage>
        <taxon>Eukaryota</taxon>
        <taxon>Metazoa</taxon>
        <taxon>Spiralia</taxon>
        <taxon>Gnathifera</taxon>
        <taxon>Rotifera</taxon>
        <taxon>Eurotatoria</taxon>
        <taxon>Monogononta</taxon>
        <taxon>Pseudotrocha</taxon>
        <taxon>Ploima</taxon>
        <taxon>Brachionidae</taxon>
        <taxon>Brachionus</taxon>
    </lineage>
</organism>
<keyword evidence="2" id="KW-1185">Reference proteome</keyword>